<accession>A0A0B2A7T5</accession>
<feature type="signal peptide" evidence="1">
    <location>
        <begin position="1"/>
        <end position="20"/>
    </location>
</feature>
<feature type="chain" id="PRO_5038901043" description="Lipoprotein" evidence="1">
    <location>
        <begin position="21"/>
        <end position="216"/>
    </location>
</feature>
<evidence type="ECO:0000313" key="2">
    <source>
        <dbReference type="EMBL" id="KHK99579.1"/>
    </source>
</evidence>
<comment type="caution">
    <text evidence="2">The sequence shown here is derived from an EMBL/GenBank/DDBJ whole genome shotgun (WGS) entry which is preliminary data.</text>
</comment>
<evidence type="ECO:0000313" key="3">
    <source>
        <dbReference type="Proteomes" id="UP000031030"/>
    </source>
</evidence>
<dbReference type="OrthoDB" id="5113476at2"/>
<organism evidence="2 3">
    <name type="scientific">Microbacterium mangrovi</name>
    <dbReference type="NCBI Taxonomy" id="1348253"/>
    <lineage>
        <taxon>Bacteria</taxon>
        <taxon>Bacillati</taxon>
        <taxon>Actinomycetota</taxon>
        <taxon>Actinomycetes</taxon>
        <taxon>Micrococcales</taxon>
        <taxon>Microbacteriaceae</taxon>
        <taxon>Microbacterium</taxon>
    </lineage>
</organism>
<reference evidence="2 3" key="1">
    <citation type="submission" date="2014-11" db="EMBL/GenBank/DDBJ databases">
        <title>Genome sequence of Microbacterium mangrovi MUSC 115(T).</title>
        <authorList>
            <person name="Lee L.-H."/>
        </authorList>
    </citation>
    <scope>NUCLEOTIDE SEQUENCE [LARGE SCALE GENOMIC DNA]</scope>
    <source>
        <strain evidence="2 3">MUSC 115</strain>
    </source>
</reference>
<gene>
    <name evidence="2" type="ORF">LK09_02925</name>
</gene>
<proteinExistence type="predicted"/>
<evidence type="ECO:0000256" key="1">
    <source>
        <dbReference type="SAM" id="SignalP"/>
    </source>
</evidence>
<sequence length="216" mass="22364">MKKKLASTMVAFAVATVAFAVPAAAQGSRTDPDSPTVGDHTLTLTDGEQRELNVLDPVNLTEPFELAQPDGRIKKVSATSVDGVQIESGGNASKFAAGGAAPLASTWHTWAAPGDGNWHTSVNGKAIGGSSSAYQAGYKVTIDTNALSGACVKVKGFKQLTTPAGKKYYDSFWKSIGCAGPGGEVTGTVQWGSVLAYEQIQVKSESYLIGSAGMFQ</sequence>
<protein>
    <recommendedName>
        <fullName evidence="4">Lipoprotein</fullName>
    </recommendedName>
</protein>
<name>A0A0B2A7T5_9MICO</name>
<dbReference type="Proteomes" id="UP000031030">
    <property type="component" value="Unassembled WGS sequence"/>
</dbReference>
<evidence type="ECO:0008006" key="4">
    <source>
        <dbReference type="Google" id="ProtNLM"/>
    </source>
</evidence>
<dbReference type="AlphaFoldDB" id="A0A0B2A7T5"/>
<dbReference type="EMBL" id="JTDK01000002">
    <property type="protein sequence ID" value="KHK99579.1"/>
    <property type="molecule type" value="Genomic_DNA"/>
</dbReference>
<dbReference type="RefSeq" id="WP_039395582.1">
    <property type="nucleotide sequence ID" value="NZ_JTDK01000002.1"/>
</dbReference>
<keyword evidence="3" id="KW-1185">Reference proteome</keyword>
<keyword evidence="1" id="KW-0732">Signal</keyword>